<evidence type="ECO:0000313" key="1">
    <source>
        <dbReference type="EMBL" id="MBU3813187.1"/>
    </source>
</evidence>
<reference evidence="1" key="1">
    <citation type="journal article" date="2021" name="PeerJ">
        <title>Extensive microbial diversity within the chicken gut microbiome revealed by metagenomics and culture.</title>
        <authorList>
            <person name="Gilroy R."/>
            <person name="Ravi A."/>
            <person name="Getino M."/>
            <person name="Pursley I."/>
            <person name="Horton D.L."/>
            <person name="Alikhan N.F."/>
            <person name="Baker D."/>
            <person name="Gharbi K."/>
            <person name="Hall N."/>
            <person name="Watson M."/>
            <person name="Adriaenssens E.M."/>
            <person name="Foster-Nyarko E."/>
            <person name="Jarju S."/>
            <person name="Secka A."/>
            <person name="Antonio M."/>
            <person name="Oren A."/>
            <person name="Chaudhuri R.R."/>
            <person name="La Ragione R."/>
            <person name="Hildebrand F."/>
            <person name="Pallen M.J."/>
        </authorList>
    </citation>
    <scope>NUCLEOTIDE SEQUENCE</scope>
    <source>
        <strain evidence="1">B3-3758</strain>
    </source>
</reference>
<reference evidence="1" key="2">
    <citation type="submission" date="2021-04" db="EMBL/GenBank/DDBJ databases">
        <authorList>
            <person name="Gilroy R."/>
        </authorList>
    </citation>
    <scope>NUCLEOTIDE SEQUENCE</scope>
    <source>
        <strain evidence="1">B3-3758</strain>
    </source>
</reference>
<dbReference type="Proteomes" id="UP000824236">
    <property type="component" value="Unassembled WGS sequence"/>
</dbReference>
<accession>A0A9E2KDP6</accession>
<organism evidence="1 2">
    <name type="scientific">Candidatus Bacteroides intestinipullorum</name>
    <dbReference type="NCBI Taxonomy" id="2838471"/>
    <lineage>
        <taxon>Bacteria</taxon>
        <taxon>Pseudomonadati</taxon>
        <taxon>Bacteroidota</taxon>
        <taxon>Bacteroidia</taxon>
        <taxon>Bacteroidales</taxon>
        <taxon>Bacteroidaceae</taxon>
        <taxon>Bacteroides</taxon>
    </lineage>
</organism>
<evidence type="ECO:0000313" key="2">
    <source>
        <dbReference type="Proteomes" id="UP000824236"/>
    </source>
</evidence>
<comment type="caution">
    <text evidence="1">The sequence shown here is derived from an EMBL/GenBank/DDBJ whole genome shotgun (WGS) entry which is preliminary data.</text>
</comment>
<protein>
    <submittedName>
        <fullName evidence="1">Uncharacterized protein</fullName>
    </submittedName>
</protein>
<proteinExistence type="predicted"/>
<gene>
    <name evidence="1" type="ORF">H9791_01580</name>
</gene>
<dbReference type="EMBL" id="JAHLFO010000015">
    <property type="protein sequence ID" value="MBU3813187.1"/>
    <property type="molecule type" value="Genomic_DNA"/>
</dbReference>
<sequence>MTTPDPATEPRPSVPALPDTLEQLLQQKAALRQQIQTQKATLARMGYELTAPFTPAVQKGNSVLRAFNRGMAVVDGVMLGLKMMRKVKNLFGRKGRYRY</sequence>
<dbReference type="AlphaFoldDB" id="A0A9E2KDP6"/>
<name>A0A9E2KDP6_9BACE</name>